<reference evidence="3 4" key="1">
    <citation type="journal article" date="2023" name="IScience">
        <title>Expanded male sex-determining region conserved during the evolution of homothallism in the green alga Volvox.</title>
        <authorList>
            <person name="Yamamoto K."/>
            <person name="Matsuzaki R."/>
            <person name="Mahakham W."/>
            <person name="Heman W."/>
            <person name="Sekimoto H."/>
            <person name="Kawachi M."/>
            <person name="Minakuchi Y."/>
            <person name="Toyoda A."/>
            <person name="Nozaki H."/>
        </authorList>
    </citation>
    <scope>NUCLEOTIDE SEQUENCE [LARGE SCALE GENOMIC DNA]</scope>
    <source>
        <strain evidence="3 4">NIES-4468</strain>
    </source>
</reference>
<name>A0ABQ5RZF3_9CHLO</name>
<evidence type="ECO:0000256" key="1">
    <source>
        <dbReference type="SAM" id="Coils"/>
    </source>
</evidence>
<feature type="compositionally biased region" description="Basic and acidic residues" evidence="2">
    <location>
        <begin position="243"/>
        <end position="263"/>
    </location>
</feature>
<feature type="coiled-coil region" evidence="1">
    <location>
        <begin position="676"/>
        <end position="710"/>
    </location>
</feature>
<feature type="region of interest" description="Disordered" evidence="2">
    <location>
        <begin position="836"/>
        <end position="867"/>
    </location>
</feature>
<dbReference type="EMBL" id="BSDZ01000013">
    <property type="protein sequence ID" value="GLI62633.1"/>
    <property type="molecule type" value="Genomic_DNA"/>
</dbReference>
<feature type="region of interest" description="Disordered" evidence="2">
    <location>
        <begin position="631"/>
        <end position="669"/>
    </location>
</feature>
<evidence type="ECO:0000256" key="2">
    <source>
        <dbReference type="SAM" id="MobiDB-lite"/>
    </source>
</evidence>
<feature type="compositionally biased region" description="Low complexity" evidence="2">
    <location>
        <begin position="748"/>
        <end position="760"/>
    </location>
</feature>
<gene>
    <name evidence="3" type="ORF">VaNZ11_005298</name>
</gene>
<feature type="compositionally biased region" description="Basic and acidic residues" evidence="2">
    <location>
        <begin position="915"/>
        <end position="924"/>
    </location>
</feature>
<feature type="region of interest" description="Disordered" evidence="2">
    <location>
        <begin position="172"/>
        <end position="218"/>
    </location>
</feature>
<keyword evidence="4" id="KW-1185">Reference proteome</keyword>
<feature type="compositionally biased region" description="Polar residues" evidence="2">
    <location>
        <begin position="856"/>
        <end position="867"/>
    </location>
</feature>
<feature type="region of interest" description="Disordered" evidence="2">
    <location>
        <begin position="915"/>
        <end position="953"/>
    </location>
</feature>
<accession>A0ABQ5RZF3</accession>
<feature type="region of interest" description="Disordered" evidence="2">
    <location>
        <begin position="748"/>
        <end position="778"/>
    </location>
</feature>
<evidence type="ECO:0000313" key="3">
    <source>
        <dbReference type="EMBL" id="GLI62633.1"/>
    </source>
</evidence>
<evidence type="ECO:0000313" key="4">
    <source>
        <dbReference type="Proteomes" id="UP001165090"/>
    </source>
</evidence>
<sequence>MTWFFQKEDRSTLRAELQKARDELHQNKDEFVKLLRDRESDAEAVRRMLAAHSSELTRVKATFEEQKSVSQSHLEDKAKLQLELIDHLKLLRLRDERLGLLRRDLADSEFEVDQLRVALRCTTLYTLQLEADKQAAEALIQHVCAELDRVGAVVAASLDAARGQRDIPAALSGLPPSSEAMNPAAAPLSCAASSSSHSSHRTSSCSSNSSSSTGGRNHKVACCCPNKPAEAEAEAEATIATMRDSKEVDRQQTERQRSEKSIGEDDSDTVAAAAATPAAAPLAAATTSLEMSVAAGGLLSLLDVLGRLPEQLWSVRQQLHGLIVHPKVAAAAAAKTPTSSTLNETATAGGCIGVDTAAATGSGHATETFNGCGNGGGGAPPCELATPRVPPPTVVEALLQLCGLAEGKPRRTGNETLTEYDAGIGSLTDWGHRRHAATSCAEPAVLARLMMGPRGRRDGGGGVKAVGVAAATASPPASEPLTPHQRPDVLAGLSEALMGWGPADGGIRNAILVQGRRMAGAASPSPALSLLSSPTRCSSVYMPTSPAPSPTGAAKAPSCLMAVAPPCGETKKSGHLGGTGLQASTQPQGCGGAGTHNAAVTATGAAAAGSTAAGAGAAAATAVASAVLDSVPPRNVPSSHPQTESYQRQEGQEGLTESHPQLRQQSAGNEQGHLYVRDLDSELGSLRLTNEALQRQVAELQRQNDLLQLRQLGGGSEGCGDGGFSGGGVLGSGFGGPLVSELFRAPPHQQLHSPHPLPSHAFGSSPGGRKAAAAAAADRQQHAISAAAAATTSPYNSPLSAPYYYGSLPPGQQSPTAGFAAAVTRAPAVVILPRGSVAVTDPGPTPPRPGRPEAMSHQTLRSTNGTCKTLRTRNSFASGAAHNQTATAAGPYAGGAPTSARNQQGVLGQEVVLSRRDGNHHPDGDGAAMTLNAGKQHDSSSGGSVPPPAPPASAAATLVAAPLPLSGALAAQVPAPPGVDPALWELELLVACSKEAAAGLVE</sequence>
<feature type="compositionally biased region" description="Low complexity" evidence="2">
    <location>
        <begin position="189"/>
        <end position="215"/>
    </location>
</feature>
<organism evidence="3 4">
    <name type="scientific">Volvox africanus</name>
    <dbReference type="NCBI Taxonomy" id="51714"/>
    <lineage>
        <taxon>Eukaryota</taxon>
        <taxon>Viridiplantae</taxon>
        <taxon>Chlorophyta</taxon>
        <taxon>core chlorophytes</taxon>
        <taxon>Chlorophyceae</taxon>
        <taxon>CS clade</taxon>
        <taxon>Chlamydomonadales</taxon>
        <taxon>Volvocaceae</taxon>
        <taxon>Volvox</taxon>
    </lineage>
</organism>
<feature type="compositionally biased region" description="Polar residues" evidence="2">
    <location>
        <begin position="658"/>
        <end position="669"/>
    </location>
</feature>
<dbReference type="Proteomes" id="UP001165090">
    <property type="component" value="Unassembled WGS sequence"/>
</dbReference>
<keyword evidence="1" id="KW-0175">Coiled coil</keyword>
<feature type="region of interest" description="Disordered" evidence="2">
    <location>
        <begin position="240"/>
        <end position="272"/>
    </location>
</feature>
<protein>
    <submittedName>
        <fullName evidence="3">Uncharacterized protein</fullName>
    </submittedName>
</protein>
<comment type="caution">
    <text evidence="3">The sequence shown here is derived from an EMBL/GenBank/DDBJ whole genome shotgun (WGS) entry which is preliminary data.</text>
</comment>
<feature type="coiled-coil region" evidence="1">
    <location>
        <begin position="10"/>
        <end position="37"/>
    </location>
</feature>
<proteinExistence type="predicted"/>
<feature type="compositionally biased region" description="Polar residues" evidence="2">
    <location>
        <begin position="636"/>
        <end position="649"/>
    </location>
</feature>